<dbReference type="FunFam" id="3.30.450.90:FF:000001">
    <property type="entry name" value="Type II secretion system ATPase GspE"/>
    <property type="match status" value="1"/>
</dbReference>
<dbReference type="FunFam" id="3.30.300.160:FF:000002">
    <property type="entry name" value="Type II secretion system protein E"/>
    <property type="match status" value="1"/>
</dbReference>
<evidence type="ECO:0000256" key="1">
    <source>
        <dbReference type="ARBA" id="ARBA00006611"/>
    </source>
</evidence>
<protein>
    <submittedName>
        <fullName evidence="5">MSHA biogenesis protein MshE</fullName>
    </submittedName>
</protein>
<keyword evidence="3" id="KW-0067">ATP-binding</keyword>
<dbReference type="FunFam" id="3.40.50.300:FF:000398">
    <property type="entry name" value="Type IV pilus assembly ATPase PilB"/>
    <property type="match status" value="1"/>
</dbReference>
<name>A0A290WY82_9BURK</name>
<evidence type="ECO:0000313" key="5">
    <source>
        <dbReference type="EMBL" id="ATD61885.1"/>
    </source>
</evidence>
<dbReference type="Gene3D" id="3.30.300.160">
    <property type="entry name" value="Type II secretion system, protein E, N-terminal domain"/>
    <property type="match status" value="1"/>
</dbReference>
<dbReference type="GO" id="GO:0016887">
    <property type="term" value="F:ATP hydrolysis activity"/>
    <property type="evidence" value="ECO:0007669"/>
    <property type="project" value="TreeGrafter"/>
</dbReference>
<dbReference type="GO" id="GO:0005886">
    <property type="term" value="C:plasma membrane"/>
    <property type="evidence" value="ECO:0007669"/>
    <property type="project" value="TreeGrafter"/>
</dbReference>
<dbReference type="GO" id="GO:0005524">
    <property type="term" value="F:ATP binding"/>
    <property type="evidence" value="ECO:0007669"/>
    <property type="project" value="UniProtKB-KW"/>
</dbReference>
<dbReference type="KEGG" id="jsv:CNX70_18235"/>
<dbReference type="RefSeq" id="WP_096235892.1">
    <property type="nucleotide sequence ID" value="NZ_CP023422.1"/>
</dbReference>
<dbReference type="Proteomes" id="UP000218437">
    <property type="component" value="Chromosome"/>
</dbReference>
<reference evidence="5 6" key="1">
    <citation type="submission" date="2017-09" db="EMBL/GenBank/DDBJ databases">
        <title>Complete genome sequence of Janthinobacterium svalbardensis PAMC 27463.</title>
        <authorList>
            <person name="Cho Y.-J."/>
            <person name="Cho A."/>
            <person name="Kim O.-S."/>
            <person name="Lee J.-I."/>
        </authorList>
    </citation>
    <scope>NUCLEOTIDE SEQUENCE [LARGE SCALE GENOMIC DNA]</scope>
    <source>
        <strain evidence="5 6">PAMC 27463</strain>
    </source>
</reference>
<dbReference type="PANTHER" id="PTHR30258:SF29">
    <property type="entry name" value="MSHA PILUS ASSEMBLY ATPASE MSHE"/>
    <property type="match status" value="1"/>
</dbReference>
<gene>
    <name evidence="5" type="ORF">CNX70_18235</name>
</gene>
<dbReference type="SMART" id="SM00382">
    <property type="entry name" value="AAA"/>
    <property type="match status" value="1"/>
</dbReference>
<dbReference type="Gene3D" id="3.40.50.300">
    <property type="entry name" value="P-loop containing nucleotide triphosphate hydrolases"/>
    <property type="match status" value="1"/>
</dbReference>
<dbReference type="InterPro" id="IPR003593">
    <property type="entry name" value="AAA+_ATPase"/>
</dbReference>
<proteinExistence type="inferred from homology"/>
<comment type="similarity">
    <text evidence="1">Belongs to the GSP E family.</text>
</comment>
<dbReference type="Pfam" id="PF00437">
    <property type="entry name" value="T2SSE"/>
    <property type="match status" value="1"/>
</dbReference>
<sequence length="567" mass="63519">MARPEKVRLGEILVQQKLLTEEQLGQALTEQKRSGRKLGRVFVEHGFVTEEQISGALARQLDIPYINLKFFNINPELVRLLPETQARRFRALVLEDRREGLLVGMSDPTDLFAYDEISRLVKRHIELAVVNETEVLAAIDRIYRRTEDISTLTRELEQDLGDVSVDFGALAANPGLEEAPIVKLLQSVFEDATQVRASDIHIEPQEGRLQIRFRIDGVLHLQTEADSKIASSLALRLKLMSDLDISEKRLPQDGRFAIRVKNQRIDVRISTMPTQYGESVVMRLLNQGGTTLRLDAIGMPPKLVERFRAIVNRPNGLVLVTGPTGSGKTTTLYCALAELNSVEKKLITVEDPVEYRLSGINQVQVNEKIELSFARVLRSALRQDPDIVLVGEMRDQETAQIGLRAAMTGHLVLSTLHTNDAISTPLRLMDMGVPRYMVGSSLQAVLAQRLVRVICESCSTPYVPTPNEYEWLRLELGELVERNQYFHGKGCSHCNGMGYRGRTGVYELLEITRAVADAANHADPSHFMKVATAQMAGDTLRRHAVQLVVQGRTTVMEAMRISNQSED</sequence>
<dbReference type="InterPro" id="IPR037257">
    <property type="entry name" value="T2SS_E_N_sf"/>
</dbReference>
<accession>A0A290WY82</accession>
<dbReference type="AlphaFoldDB" id="A0A290WY82"/>
<dbReference type="InterPro" id="IPR007831">
    <property type="entry name" value="T2SS_GspE_N"/>
</dbReference>
<keyword evidence="6" id="KW-1185">Reference proteome</keyword>
<dbReference type="InterPro" id="IPR001482">
    <property type="entry name" value="T2SS/T4SS_dom"/>
</dbReference>
<dbReference type="PROSITE" id="PS00662">
    <property type="entry name" value="T2SP_E"/>
    <property type="match status" value="1"/>
</dbReference>
<evidence type="ECO:0000313" key="6">
    <source>
        <dbReference type="Proteomes" id="UP000218437"/>
    </source>
</evidence>
<dbReference type="PANTHER" id="PTHR30258">
    <property type="entry name" value="TYPE II SECRETION SYSTEM PROTEIN GSPE-RELATED"/>
    <property type="match status" value="1"/>
</dbReference>
<feature type="domain" description="Bacterial type II secretion system protein E" evidence="4">
    <location>
        <begin position="381"/>
        <end position="395"/>
    </location>
</feature>
<evidence type="ECO:0000256" key="3">
    <source>
        <dbReference type="ARBA" id="ARBA00022840"/>
    </source>
</evidence>
<dbReference type="EMBL" id="CP023422">
    <property type="protein sequence ID" value="ATD61885.1"/>
    <property type="molecule type" value="Genomic_DNA"/>
</dbReference>
<dbReference type="Pfam" id="PF05157">
    <property type="entry name" value="MshEN"/>
    <property type="match status" value="1"/>
</dbReference>
<dbReference type="SUPFAM" id="SSF160246">
    <property type="entry name" value="EspE N-terminal domain-like"/>
    <property type="match status" value="1"/>
</dbReference>
<dbReference type="CDD" id="cd01129">
    <property type="entry name" value="PulE-GspE-like"/>
    <property type="match status" value="1"/>
</dbReference>
<dbReference type="InterPro" id="IPR027417">
    <property type="entry name" value="P-loop_NTPase"/>
</dbReference>
<evidence type="ECO:0000256" key="2">
    <source>
        <dbReference type="ARBA" id="ARBA00022741"/>
    </source>
</evidence>
<dbReference type="SUPFAM" id="SSF52540">
    <property type="entry name" value="P-loop containing nucleoside triphosphate hydrolases"/>
    <property type="match status" value="1"/>
</dbReference>
<keyword evidence="2" id="KW-0547">Nucleotide-binding</keyword>
<evidence type="ECO:0000259" key="4">
    <source>
        <dbReference type="PROSITE" id="PS00662"/>
    </source>
</evidence>
<dbReference type="Gene3D" id="3.30.450.90">
    <property type="match status" value="1"/>
</dbReference>
<organism evidence="5 6">
    <name type="scientific">Janthinobacterium svalbardensis</name>
    <dbReference type="NCBI Taxonomy" id="368607"/>
    <lineage>
        <taxon>Bacteria</taxon>
        <taxon>Pseudomonadati</taxon>
        <taxon>Pseudomonadota</taxon>
        <taxon>Betaproteobacteria</taxon>
        <taxon>Burkholderiales</taxon>
        <taxon>Oxalobacteraceae</taxon>
        <taxon>Janthinobacterium</taxon>
    </lineage>
</organism>